<evidence type="ECO:0000256" key="1">
    <source>
        <dbReference type="SAM" id="Phobius"/>
    </source>
</evidence>
<feature type="transmembrane region" description="Helical" evidence="1">
    <location>
        <begin position="6"/>
        <end position="23"/>
    </location>
</feature>
<dbReference type="Gene3D" id="1.20.120.1630">
    <property type="match status" value="1"/>
</dbReference>
<reference evidence="2" key="1">
    <citation type="submission" date="2022-08" db="EMBL/GenBank/DDBJ databases">
        <title>Novel sulfate-reducing endosymbionts in the free-living metamonad Anaeramoeba.</title>
        <authorList>
            <person name="Jerlstrom-Hultqvist J."/>
            <person name="Cepicka I."/>
            <person name="Gallot-Lavallee L."/>
            <person name="Salas-Leiva D."/>
            <person name="Curtis B.A."/>
            <person name="Zahonova K."/>
            <person name="Pipaliya S."/>
            <person name="Dacks J."/>
            <person name="Roger A.J."/>
        </authorList>
    </citation>
    <scope>NUCLEOTIDE SEQUENCE</scope>
    <source>
        <strain evidence="2">Schooner1</strain>
    </source>
</reference>
<evidence type="ECO:0000313" key="2">
    <source>
        <dbReference type="EMBL" id="KAJ6233815.1"/>
    </source>
</evidence>
<feature type="transmembrane region" description="Helical" evidence="1">
    <location>
        <begin position="83"/>
        <end position="102"/>
    </location>
</feature>
<dbReference type="EMBL" id="JAOAOG010000274">
    <property type="protein sequence ID" value="KAJ6233815.1"/>
    <property type="molecule type" value="Genomic_DNA"/>
</dbReference>
<keyword evidence="1" id="KW-0812">Transmembrane</keyword>
<gene>
    <name evidence="2" type="ORF">M0813_29676</name>
</gene>
<keyword evidence="1" id="KW-1133">Transmembrane helix</keyword>
<name>A0ABQ8XMF0_9EUKA</name>
<keyword evidence="1" id="KW-0472">Membrane</keyword>
<dbReference type="Proteomes" id="UP001150062">
    <property type="component" value="Unassembled WGS sequence"/>
</dbReference>
<accession>A0ABQ8XMF0</accession>
<dbReference type="InterPro" id="IPR010721">
    <property type="entry name" value="UstE-like"/>
</dbReference>
<sequence length="244" mass="28275">MYLSCVLLAMIFGIPLVLYYFVNPNYQIAPWIFPYVNYCMVVVCAVLSSYIYTKSITPVSDETNYSNPEEAWQSAQFYRNNCIIFYIGAYFYLVLSRWLCLGIKFTTNVKTLEIIIPVASGLNILSGVVLLISYINAGTESTSPDQTTKLFGGIYNYMRHPQGLSQLCMWYCASFILNSPLILIPAFFKTLYFVYESKLQESDLLKRFPIEYKKYQQAVPVIPFFKGFKRKDWNLKTTQTKKKK</sequence>
<protein>
    <recommendedName>
        <fullName evidence="4">Protein-S-isoprenylcysteine O-methyltransferase</fullName>
    </recommendedName>
</protein>
<feature type="transmembrane region" description="Helical" evidence="1">
    <location>
        <begin position="35"/>
        <end position="52"/>
    </location>
</feature>
<keyword evidence="3" id="KW-1185">Reference proteome</keyword>
<feature type="transmembrane region" description="Helical" evidence="1">
    <location>
        <begin position="114"/>
        <end position="135"/>
    </location>
</feature>
<organism evidence="2 3">
    <name type="scientific">Anaeramoeba flamelloides</name>
    <dbReference type="NCBI Taxonomy" id="1746091"/>
    <lineage>
        <taxon>Eukaryota</taxon>
        <taxon>Metamonada</taxon>
        <taxon>Anaeramoebidae</taxon>
        <taxon>Anaeramoeba</taxon>
    </lineage>
</organism>
<evidence type="ECO:0008006" key="4">
    <source>
        <dbReference type="Google" id="ProtNLM"/>
    </source>
</evidence>
<feature type="transmembrane region" description="Helical" evidence="1">
    <location>
        <begin position="168"/>
        <end position="188"/>
    </location>
</feature>
<comment type="caution">
    <text evidence="2">The sequence shown here is derived from an EMBL/GenBank/DDBJ whole genome shotgun (WGS) entry which is preliminary data.</text>
</comment>
<dbReference type="Pfam" id="PF06966">
    <property type="entry name" value="DUF1295"/>
    <property type="match status" value="1"/>
</dbReference>
<proteinExistence type="predicted"/>
<evidence type="ECO:0000313" key="3">
    <source>
        <dbReference type="Proteomes" id="UP001150062"/>
    </source>
</evidence>